<reference evidence="2 3" key="1">
    <citation type="submission" date="2016-10" db="EMBL/GenBank/DDBJ databases">
        <title>Lutibacter sp. LPB0138, isolated from marine gastropod.</title>
        <authorList>
            <person name="Kim E."/>
            <person name="Yi H."/>
        </authorList>
    </citation>
    <scope>NUCLEOTIDE SEQUENCE [LARGE SCALE GENOMIC DNA]</scope>
    <source>
        <strain evidence="2 3">LPB0138</strain>
    </source>
</reference>
<dbReference type="OrthoDB" id="6330679at2"/>
<name>A0A1D8PBX1_9FLAO</name>
<sequence>MKSTSFYMRIFHRYLGFFLVGIMAVYALSGIVLIFRDTEFLKKEVQIERTLEPNIPQSELGKALRRRNFKVLKEEGDIIFFNNGEYNKVTGFAKFTGKELPFVLKQMTKLHKANSKHPLFYLNIFFGVSLLFFVVSSFWMFLPKSSIFKKGIYYTIAGIILTVVLLFI</sequence>
<keyword evidence="1" id="KW-0472">Membrane</keyword>
<dbReference type="KEGG" id="lul:LPB138_03480"/>
<dbReference type="RefSeq" id="WP_070238154.1">
    <property type="nucleotide sequence ID" value="NZ_CP017478.1"/>
</dbReference>
<protein>
    <recommendedName>
        <fullName evidence="4">Peptidase</fullName>
    </recommendedName>
</protein>
<dbReference type="AlphaFoldDB" id="A0A1D8PBX1"/>
<evidence type="ECO:0000313" key="2">
    <source>
        <dbReference type="EMBL" id="AOW21995.1"/>
    </source>
</evidence>
<dbReference type="Proteomes" id="UP000176050">
    <property type="component" value="Chromosome"/>
</dbReference>
<dbReference type="STRING" id="1850246.LPB138_03480"/>
<feature type="transmembrane region" description="Helical" evidence="1">
    <location>
        <begin position="14"/>
        <end position="35"/>
    </location>
</feature>
<dbReference type="EMBL" id="CP017478">
    <property type="protein sequence ID" value="AOW21995.1"/>
    <property type="molecule type" value="Genomic_DNA"/>
</dbReference>
<accession>A0A1D8PBX1</accession>
<organism evidence="2 3">
    <name type="scientific">Urechidicola croceus</name>
    <dbReference type="NCBI Taxonomy" id="1850246"/>
    <lineage>
        <taxon>Bacteria</taxon>
        <taxon>Pseudomonadati</taxon>
        <taxon>Bacteroidota</taxon>
        <taxon>Flavobacteriia</taxon>
        <taxon>Flavobacteriales</taxon>
        <taxon>Flavobacteriaceae</taxon>
        <taxon>Urechidicola</taxon>
    </lineage>
</organism>
<keyword evidence="1" id="KW-0812">Transmembrane</keyword>
<feature type="transmembrane region" description="Helical" evidence="1">
    <location>
        <begin position="151"/>
        <end position="167"/>
    </location>
</feature>
<proteinExistence type="predicted"/>
<gene>
    <name evidence="2" type="ORF">LPB138_03480</name>
</gene>
<keyword evidence="1" id="KW-1133">Transmembrane helix</keyword>
<evidence type="ECO:0008006" key="4">
    <source>
        <dbReference type="Google" id="ProtNLM"/>
    </source>
</evidence>
<feature type="transmembrane region" description="Helical" evidence="1">
    <location>
        <begin position="119"/>
        <end position="139"/>
    </location>
</feature>
<keyword evidence="3" id="KW-1185">Reference proteome</keyword>
<evidence type="ECO:0000313" key="3">
    <source>
        <dbReference type="Proteomes" id="UP000176050"/>
    </source>
</evidence>
<evidence type="ECO:0000256" key="1">
    <source>
        <dbReference type="SAM" id="Phobius"/>
    </source>
</evidence>